<keyword evidence="2" id="KW-0175">Coiled coil</keyword>
<feature type="signal peptide" evidence="4">
    <location>
        <begin position="1"/>
        <end position="22"/>
    </location>
</feature>
<feature type="coiled-coil region" evidence="2">
    <location>
        <begin position="30"/>
        <end position="120"/>
    </location>
</feature>
<evidence type="ECO:0000256" key="2">
    <source>
        <dbReference type="SAM" id="Coils"/>
    </source>
</evidence>
<accession>A0A1G8AHR2</accession>
<name>A0A1G8AHR2_9BACI</name>
<feature type="chain" id="PRO_5039222044" evidence="4">
    <location>
        <begin position="23"/>
        <end position="415"/>
    </location>
</feature>
<dbReference type="Gene3D" id="6.10.250.3150">
    <property type="match status" value="1"/>
</dbReference>
<dbReference type="PANTHER" id="PTHR21666:SF270">
    <property type="entry name" value="MUREIN HYDROLASE ACTIVATOR ENVC"/>
    <property type="match status" value="1"/>
</dbReference>
<evidence type="ECO:0000313" key="7">
    <source>
        <dbReference type="EMBL" id="SDH20393.1"/>
    </source>
</evidence>
<keyword evidence="1 4" id="KW-0732">Signal</keyword>
<dbReference type="AlphaFoldDB" id="A0A1G8AHR2"/>
<feature type="domain" description="M23ase beta-sheet core" evidence="5">
    <location>
        <begin position="304"/>
        <end position="405"/>
    </location>
</feature>
<dbReference type="InterPro" id="IPR057309">
    <property type="entry name" value="PcsB_CC"/>
</dbReference>
<evidence type="ECO:0000313" key="8">
    <source>
        <dbReference type="Proteomes" id="UP000199163"/>
    </source>
</evidence>
<dbReference type="Gene3D" id="2.70.70.10">
    <property type="entry name" value="Glucose Permease (Domain IIA)"/>
    <property type="match status" value="1"/>
</dbReference>
<organism evidence="7 8">
    <name type="scientific">Alteribacillus persepolensis</name>
    <dbReference type="NCBI Taxonomy" id="568899"/>
    <lineage>
        <taxon>Bacteria</taxon>
        <taxon>Bacillati</taxon>
        <taxon>Bacillota</taxon>
        <taxon>Bacilli</taxon>
        <taxon>Bacillales</taxon>
        <taxon>Bacillaceae</taxon>
        <taxon>Alteribacillus</taxon>
    </lineage>
</organism>
<dbReference type="Proteomes" id="UP000199163">
    <property type="component" value="Unassembled WGS sequence"/>
</dbReference>
<reference evidence="7 8" key="1">
    <citation type="submission" date="2016-10" db="EMBL/GenBank/DDBJ databases">
        <authorList>
            <person name="de Groot N.N."/>
        </authorList>
    </citation>
    <scope>NUCLEOTIDE SEQUENCE [LARGE SCALE GENOMIC DNA]</scope>
    <source>
        <strain evidence="7 8">DSM 21632</strain>
    </source>
</reference>
<dbReference type="Pfam" id="PF24568">
    <property type="entry name" value="CC_PcsB"/>
    <property type="match status" value="1"/>
</dbReference>
<dbReference type="STRING" id="568899.SAMN05192534_102163"/>
<dbReference type="SUPFAM" id="SSF51261">
    <property type="entry name" value="Duplicated hybrid motif"/>
    <property type="match status" value="1"/>
</dbReference>
<dbReference type="InterPro" id="IPR011055">
    <property type="entry name" value="Dup_hybrid_motif"/>
</dbReference>
<evidence type="ECO:0000259" key="5">
    <source>
        <dbReference type="Pfam" id="PF01551"/>
    </source>
</evidence>
<feature type="compositionally biased region" description="Polar residues" evidence="3">
    <location>
        <begin position="263"/>
        <end position="275"/>
    </location>
</feature>
<dbReference type="Pfam" id="PF01551">
    <property type="entry name" value="Peptidase_M23"/>
    <property type="match status" value="1"/>
</dbReference>
<sequence>MRKTVIKGLAACFIAAASFTYTDINTASANAELRQKLSEIEEKRSNNDIEAEETKQEIAELKDEIQTVQDEIRELDDKMTETSEKIREKEDEIEETEERIDELNDEIAELEKRIAERDELLKDRVRAMYQNGGSVDYLEVLLGAKSFGDFLDRVSAMNTIAEQDREILEAHIADQEALKQAKSDVEEELSSLETSLQELEDLKETQEKQRKEKNNILGDLEEESELLEDALLSLEDEDALLAKQEQAAEQELEAYKKRKAAAKQNSQSDTNSASTDVPADSGGTMMRPATGSVTSEYGPRWGRIHHGIDIGQGGRSNVPVVAAANGTVVQATYMNGYGNTVMISHRIDGKQVTTLYAHLSSSSVSAGDSVSKGDNIGIMGNTGASKGPHLHFEVHEGPWNGAKSNSVNPRQYVNF</sequence>
<keyword evidence="7" id="KW-0378">Hydrolase</keyword>
<dbReference type="EMBL" id="FNDK01000002">
    <property type="protein sequence ID" value="SDH20393.1"/>
    <property type="molecule type" value="Genomic_DNA"/>
</dbReference>
<dbReference type="InterPro" id="IPR016047">
    <property type="entry name" value="M23ase_b-sheet_dom"/>
</dbReference>
<gene>
    <name evidence="7" type="ORF">SAMN05192534_102163</name>
</gene>
<evidence type="ECO:0000256" key="4">
    <source>
        <dbReference type="SAM" id="SignalP"/>
    </source>
</evidence>
<dbReference type="GO" id="GO:0004222">
    <property type="term" value="F:metalloendopeptidase activity"/>
    <property type="evidence" value="ECO:0007669"/>
    <property type="project" value="TreeGrafter"/>
</dbReference>
<dbReference type="PANTHER" id="PTHR21666">
    <property type="entry name" value="PEPTIDASE-RELATED"/>
    <property type="match status" value="1"/>
</dbReference>
<evidence type="ECO:0000259" key="6">
    <source>
        <dbReference type="Pfam" id="PF24568"/>
    </source>
</evidence>
<dbReference type="OrthoDB" id="9805070at2"/>
<evidence type="ECO:0000256" key="1">
    <source>
        <dbReference type="ARBA" id="ARBA00022729"/>
    </source>
</evidence>
<dbReference type="CDD" id="cd12797">
    <property type="entry name" value="M23_peptidase"/>
    <property type="match status" value="1"/>
</dbReference>
<feature type="domain" description="Peptidoglycan hydrolase PcsB coiled-coil" evidence="6">
    <location>
        <begin position="107"/>
        <end position="180"/>
    </location>
</feature>
<dbReference type="RefSeq" id="WP_091271449.1">
    <property type="nucleotide sequence ID" value="NZ_FNDK01000002.1"/>
</dbReference>
<proteinExistence type="predicted"/>
<protein>
    <submittedName>
        <fullName evidence="7">N-terminal domain of peptidoglycan hydrolase CwlO-containing protein</fullName>
    </submittedName>
</protein>
<keyword evidence="8" id="KW-1185">Reference proteome</keyword>
<evidence type="ECO:0000256" key="3">
    <source>
        <dbReference type="SAM" id="MobiDB-lite"/>
    </source>
</evidence>
<dbReference type="InterPro" id="IPR050570">
    <property type="entry name" value="Cell_wall_metabolism_enzyme"/>
</dbReference>
<feature type="region of interest" description="Disordered" evidence="3">
    <location>
        <begin position="255"/>
        <end position="298"/>
    </location>
</feature>